<dbReference type="PANTHER" id="PTHR31304">
    <property type="entry name" value="LOB DOMAIN-CONTAINING PROTEIN 38"/>
    <property type="match status" value="1"/>
</dbReference>
<feature type="domain" description="LOB" evidence="2">
    <location>
        <begin position="3"/>
        <end position="109"/>
    </location>
</feature>
<proteinExistence type="inferred from homology"/>
<dbReference type="PROSITE" id="PS50891">
    <property type="entry name" value="LOB"/>
    <property type="match status" value="1"/>
</dbReference>
<sequence length="242" mass="26913">MRMSCHGCRVLRKGCNDNCTIRPCLQWIKSTDSQANATLFLAKFYGRAGLINLIEAGPQRLRPAIFRSLLYEACGRIVNPVYGSVGMLWSGNWAECQAAVDAVLKGLPVVSTPSSSDIPAPHLISSLNTHDIRHVSRHQNSPELRKVKSRTRFKRSMPNSLAEPTVRLNPGELGFEPVREPWPAHLGNGDSCIKDEDSILATDETVEDSLWSRVEPEQVFKFNRQSDDSDLSLELTLALVSE</sequence>
<dbReference type="Pfam" id="PF03195">
    <property type="entry name" value="LOB"/>
    <property type="match status" value="1"/>
</dbReference>
<comment type="caution">
    <text evidence="3">The sequence shown here is derived from an EMBL/GenBank/DDBJ whole genome shotgun (WGS) entry which is preliminary data.</text>
</comment>
<name>A0A5N5L6Q9_9ROSI</name>
<evidence type="ECO:0000313" key="3">
    <source>
        <dbReference type="EMBL" id="KAB5538208.1"/>
    </source>
</evidence>
<keyword evidence="4" id="KW-1185">Reference proteome</keyword>
<accession>A0A5N5L6Q9</accession>
<evidence type="ECO:0000259" key="2">
    <source>
        <dbReference type="PROSITE" id="PS50891"/>
    </source>
</evidence>
<gene>
    <name evidence="3" type="ORF">DKX38_015741</name>
</gene>
<protein>
    <recommendedName>
        <fullName evidence="2">LOB domain-containing protein</fullName>
    </recommendedName>
</protein>
<dbReference type="Proteomes" id="UP000326939">
    <property type="component" value="Chromosome 10"/>
</dbReference>
<dbReference type="EMBL" id="VDCV01000010">
    <property type="protein sequence ID" value="KAB5538208.1"/>
    <property type="molecule type" value="Genomic_DNA"/>
</dbReference>
<dbReference type="InterPro" id="IPR004883">
    <property type="entry name" value="LOB"/>
</dbReference>
<comment type="similarity">
    <text evidence="1">Belongs to the LOB domain-containing protein family.</text>
</comment>
<evidence type="ECO:0000256" key="1">
    <source>
        <dbReference type="ARBA" id="ARBA00005474"/>
    </source>
</evidence>
<dbReference type="PANTHER" id="PTHR31304:SF64">
    <property type="entry name" value="LOB DOMAIN-CONTAINING PROTEIN 42"/>
    <property type="match status" value="1"/>
</dbReference>
<reference evidence="4" key="1">
    <citation type="journal article" date="2019" name="Gigascience">
        <title>De novo genome assembly of the endangered Acer yangbiense, a plant species with extremely small populations endemic to Yunnan Province, China.</title>
        <authorList>
            <person name="Yang J."/>
            <person name="Wariss H.M."/>
            <person name="Tao L."/>
            <person name="Zhang R."/>
            <person name="Yun Q."/>
            <person name="Hollingsworth P."/>
            <person name="Dao Z."/>
            <person name="Luo G."/>
            <person name="Guo H."/>
            <person name="Ma Y."/>
            <person name="Sun W."/>
        </authorList>
    </citation>
    <scope>NUCLEOTIDE SEQUENCE [LARGE SCALE GENOMIC DNA]</scope>
    <source>
        <strain evidence="4">cv. br00</strain>
    </source>
</reference>
<dbReference type="AlphaFoldDB" id="A0A5N5L6Q9"/>
<dbReference type="GO" id="GO:0010468">
    <property type="term" value="P:regulation of gene expression"/>
    <property type="evidence" value="ECO:0007669"/>
    <property type="project" value="TreeGrafter"/>
</dbReference>
<evidence type="ECO:0000313" key="4">
    <source>
        <dbReference type="Proteomes" id="UP000326939"/>
    </source>
</evidence>
<organism evidence="3 4">
    <name type="scientific">Salix brachista</name>
    <dbReference type="NCBI Taxonomy" id="2182728"/>
    <lineage>
        <taxon>Eukaryota</taxon>
        <taxon>Viridiplantae</taxon>
        <taxon>Streptophyta</taxon>
        <taxon>Embryophyta</taxon>
        <taxon>Tracheophyta</taxon>
        <taxon>Spermatophyta</taxon>
        <taxon>Magnoliopsida</taxon>
        <taxon>eudicotyledons</taxon>
        <taxon>Gunneridae</taxon>
        <taxon>Pentapetalae</taxon>
        <taxon>rosids</taxon>
        <taxon>fabids</taxon>
        <taxon>Malpighiales</taxon>
        <taxon>Salicaceae</taxon>
        <taxon>Saliceae</taxon>
        <taxon>Salix</taxon>
    </lineage>
</organism>